<dbReference type="PROSITE" id="PS00557">
    <property type="entry name" value="FMN_HYDROXY_ACID_DH_1"/>
    <property type="match status" value="1"/>
</dbReference>
<evidence type="ECO:0000256" key="4">
    <source>
        <dbReference type="ARBA" id="ARBA00023002"/>
    </source>
</evidence>
<keyword evidence="4" id="KW-0560">Oxidoreductase</keyword>
<dbReference type="EMBL" id="AP017424">
    <property type="protein sequence ID" value="BAU87751.1"/>
    <property type="molecule type" value="Genomic_DNA"/>
</dbReference>
<evidence type="ECO:0000256" key="1">
    <source>
        <dbReference type="ARBA" id="ARBA00001917"/>
    </source>
</evidence>
<evidence type="ECO:0000256" key="7">
    <source>
        <dbReference type="PIRSR" id="PIRSR000138-2"/>
    </source>
</evidence>
<keyword evidence="2 7" id="KW-0285">Flavoprotein</keyword>
<dbReference type="PROSITE" id="PS51349">
    <property type="entry name" value="FMN_HYDROXY_ACID_DH_2"/>
    <property type="match status" value="1"/>
</dbReference>
<evidence type="ECO:0000256" key="3">
    <source>
        <dbReference type="ARBA" id="ARBA00022643"/>
    </source>
</evidence>
<dbReference type="PANTHER" id="PTHR10578:SF107">
    <property type="entry name" value="2-HYDROXYACID OXIDASE 1"/>
    <property type="match status" value="1"/>
</dbReference>
<dbReference type="InterPro" id="IPR037396">
    <property type="entry name" value="FMN_HAD"/>
</dbReference>
<feature type="active site" description="Proton acceptor" evidence="6">
    <location>
        <position position="257"/>
    </location>
</feature>
<feature type="binding site" evidence="7">
    <location>
        <position position="135"/>
    </location>
    <ligand>
        <name>FMN</name>
        <dbReference type="ChEBI" id="CHEBI:58210"/>
    </ligand>
</feature>
<dbReference type="Proteomes" id="UP000217676">
    <property type="component" value="Chromosome"/>
</dbReference>
<reference evidence="9 10" key="1">
    <citation type="journal article" date="2016" name="Genome Announc.">
        <title>Complete Genome Sequence of Thiostrepton-Producing Streptomyces laurentii ATCC 31255.</title>
        <authorList>
            <person name="Doi K."/>
            <person name="Fujino Y."/>
            <person name="Nagayoshi Y."/>
            <person name="Ohshima T."/>
            <person name="Ogata S."/>
        </authorList>
    </citation>
    <scope>NUCLEOTIDE SEQUENCE [LARGE SCALE GENOMIC DNA]</scope>
    <source>
        <strain evidence="9 10">ATCC 31255</strain>
    </source>
</reference>
<dbReference type="PANTHER" id="PTHR10578">
    <property type="entry name" value="S -2-HYDROXY-ACID OXIDASE-RELATED"/>
    <property type="match status" value="1"/>
</dbReference>
<gene>
    <name evidence="9" type="ORF">SLA_6885</name>
</gene>
<dbReference type="GO" id="GO:0016614">
    <property type="term" value="F:oxidoreductase activity, acting on CH-OH group of donors"/>
    <property type="evidence" value="ECO:0007669"/>
    <property type="project" value="UniProtKB-ARBA"/>
</dbReference>
<dbReference type="AlphaFoldDB" id="A0A160P900"/>
<dbReference type="InterPro" id="IPR013785">
    <property type="entry name" value="Aldolase_TIM"/>
</dbReference>
<dbReference type="InterPro" id="IPR000262">
    <property type="entry name" value="FMN-dep_DH"/>
</dbReference>
<name>A0A160P900_STRLU</name>
<feature type="binding site" evidence="7">
    <location>
        <position position="260"/>
    </location>
    <ligand>
        <name>glyoxylate</name>
        <dbReference type="ChEBI" id="CHEBI:36655"/>
    </ligand>
</feature>
<dbReference type="SUPFAM" id="SSF51395">
    <property type="entry name" value="FMN-linked oxidoreductases"/>
    <property type="match status" value="1"/>
</dbReference>
<sequence>MTAGTAVPATDPLTLDDVEDRARALLAPEVYDFVAGGSGGEATLRANRAAFDRCHLVPRVLSGVDTADTTTTLLGVPASMPVAVAPMAFHAVVHPDGEPAVSRAAAAAGLPFTAATLAGCPLDELSVPGGALFFQLYWLRDRDRTAWLIDEAERLGARALMLTVDVPFMGRRLRDLRNGFAVPAHAAPVNLSDTQRGGGQSVGAHAASVIDPTLSWSDLEWVRRRTRLPLVLKGVLDPADARRAVDLGADGLVVSNHGGRQLDGAVPSILALPAIRDAIGDACEILLDSGVRSGTDVLRALALGAHGVLLGRPVLWGLAVDGETGVTAVLDLLRAELATSMALAGAPHVAAARRLGVRGASATRVREER</sequence>
<dbReference type="Gene3D" id="3.20.20.70">
    <property type="entry name" value="Aldolase class I"/>
    <property type="match status" value="1"/>
</dbReference>
<dbReference type="FunFam" id="3.20.20.70:FF:000029">
    <property type="entry name" value="L-lactate dehydrogenase"/>
    <property type="match status" value="1"/>
</dbReference>
<feature type="binding site" evidence="7">
    <location>
        <position position="163"/>
    </location>
    <ligand>
        <name>FMN</name>
        <dbReference type="ChEBI" id="CHEBI:58210"/>
    </ligand>
</feature>
<dbReference type="PIRSF" id="PIRSF000138">
    <property type="entry name" value="Al-hdrx_acd_dh"/>
    <property type="match status" value="1"/>
</dbReference>
<comment type="similarity">
    <text evidence="5">Belongs to the FMN-dependent alpha-hydroxy acid dehydrogenase family.</text>
</comment>
<dbReference type="InterPro" id="IPR012133">
    <property type="entry name" value="Alpha-hydoxy_acid_DH_FMN"/>
</dbReference>
<protein>
    <submittedName>
        <fullName evidence="9">FMN-dependent alpha-hydroxy acid dehydrogenase</fullName>
    </submittedName>
</protein>
<keyword evidence="3 7" id="KW-0288">FMN</keyword>
<accession>A0A160P900</accession>
<evidence type="ECO:0000256" key="5">
    <source>
        <dbReference type="ARBA" id="ARBA00024042"/>
    </source>
</evidence>
<evidence type="ECO:0000256" key="2">
    <source>
        <dbReference type="ARBA" id="ARBA00022630"/>
    </source>
</evidence>
<feature type="binding site" evidence="7">
    <location>
        <begin position="86"/>
        <end position="88"/>
    </location>
    <ligand>
        <name>FMN</name>
        <dbReference type="ChEBI" id="CHEBI:58210"/>
    </ligand>
</feature>
<dbReference type="GO" id="GO:0010181">
    <property type="term" value="F:FMN binding"/>
    <property type="evidence" value="ECO:0007669"/>
    <property type="project" value="InterPro"/>
</dbReference>
<dbReference type="RefSeq" id="WP_359879953.1">
    <property type="nucleotide sequence ID" value="NZ_JBEYHT010000037.1"/>
</dbReference>
<dbReference type="CDD" id="cd02809">
    <property type="entry name" value="alpha_hydroxyacid_oxid_FMN"/>
    <property type="match status" value="1"/>
</dbReference>
<evidence type="ECO:0000313" key="10">
    <source>
        <dbReference type="Proteomes" id="UP000217676"/>
    </source>
</evidence>
<proteinExistence type="inferred from homology"/>
<feature type="binding site" evidence="7">
    <location>
        <position position="255"/>
    </location>
    <ligand>
        <name>FMN</name>
        <dbReference type="ChEBI" id="CHEBI:58210"/>
    </ligand>
</feature>
<feature type="binding site" evidence="7">
    <location>
        <position position="233"/>
    </location>
    <ligand>
        <name>FMN</name>
        <dbReference type="ChEBI" id="CHEBI:58210"/>
    </ligand>
</feature>
<keyword evidence="10" id="KW-1185">Reference proteome</keyword>
<evidence type="ECO:0000259" key="8">
    <source>
        <dbReference type="PROSITE" id="PS51349"/>
    </source>
</evidence>
<dbReference type="Pfam" id="PF01070">
    <property type="entry name" value="FMN_dh"/>
    <property type="match status" value="1"/>
</dbReference>
<feature type="binding site" evidence="7">
    <location>
        <position position="172"/>
    </location>
    <ligand>
        <name>glyoxylate</name>
        <dbReference type="ChEBI" id="CHEBI:36655"/>
    </ligand>
</feature>
<feature type="binding site" evidence="7">
    <location>
        <begin position="288"/>
        <end position="292"/>
    </location>
    <ligand>
        <name>FMN</name>
        <dbReference type="ChEBI" id="CHEBI:58210"/>
    </ligand>
</feature>
<feature type="binding site" evidence="7">
    <location>
        <position position="137"/>
    </location>
    <ligand>
        <name>glyoxylate</name>
        <dbReference type="ChEBI" id="CHEBI:36655"/>
    </ligand>
</feature>
<comment type="cofactor">
    <cofactor evidence="1">
        <name>FMN</name>
        <dbReference type="ChEBI" id="CHEBI:58210"/>
    </cofactor>
</comment>
<dbReference type="KEGG" id="slau:SLA_6885"/>
<dbReference type="InterPro" id="IPR008259">
    <property type="entry name" value="FMN_hydac_DH_AS"/>
</dbReference>
<organism evidence="9 10">
    <name type="scientific">Streptomyces laurentii</name>
    <dbReference type="NCBI Taxonomy" id="39478"/>
    <lineage>
        <taxon>Bacteria</taxon>
        <taxon>Bacillati</taxon>
        <taxon>Actinomycetota</taxon>
        <taxon>Actinomycetes</taxon>
        <taxon>Kitasatosporales</taxon>
        <taxon>Streptomycetaceae</taxon>
        <taxon>Streptomyces</taxon>
    </lineage>
</organism>
<evidence type="ECO:0000313" key="9">
    <source>
        <dbReference type="EMBL" id="BAU87751.1"/>
    </source>
</evidence>
<feature type="binding site" evidence="7">
    <location>
        <position position="257"/>
    </location>
    <ligand>
        <name>glyoxylate</name>
        <dbReference type="ChEBI" id="CHEBI:36655"/>
    </ligand>
</feature>
<feature type="binding site" evidence="7">
    <location>
        <begin position="311"/>
        <end position="312"/>
    </location>
    <ligand>
        <name>FMN</name>
        <dbReference type="ChEBI" id="CHEBI:58210"/>
    </ligand>
</feature>
<feature type="domain" description="FMN hydroxy acid dehydrogenase" evidence="8">
    <location>
        <begin position="7"/>
        <end position="362"/>
    </location>
</feature>
<evidence type="ECO:0000256" key="6">
    <source>
        <dbReference type="PIRSR" id="PIRSR000138-1"/>
    </source>
</evidence>